<dbReference type="Proteomes" id="UP001596116">
    <property type="component" value="Unassembled WGS sequence"/>
</dbReference>
<organism evidence="1 2">
    <name type="scientific">Hyphococcus aureus</name>
    <dbReference type="NCBI Taxonomy" id="2666033"/>
    <lineage>
        <taxon>Bacteria</taxon>
        <taxon>Pseudomonadati</taxon>
        <taxon>Pseudomonadota</taxon>
        <taxon>Alphaproteobacteria</taxon>
        <taxon>Parvularculales</taxon>
        <taxon>Parvularculaceae</taxon>
        <taxon>Hyphococcus</taxon>
    </lineage>
</organism>
<dbReference type="EMBL" id="JBHPON010000002">
    <property type="protein sequence ID" value="MFC6036217.1"/>
    <property type="molecule type" value="Genomic_DNA"/>
</dbReference>
<keyword evidence="2" id="KW-1185">Reference proteome</keyword>
<name>A0ABW1L1N7_9PROT</name>
<evidence type="ECO:0000313" key="1">
    <source>
        <dbReference type="EMBL" id="MFC6036217.1"/>
    </source>
</evidence>
<protein>
    <submittedName>
        <fullName evidence="1">DUF2141 domain-containing protein</fullName>
    </submittedName>
</protein>
<accession>A0ABW1L1N7</accession>
<reference evidence="1 2" key="1">
    <citation type="submission" date="2024-09" db="EMBL/GenBank/DDBJ databases">
        <authorList>
            <person name="Zhang Z.-H."/>
        </authorList>
    </citation>
    <scope>NUCLEOTIDE SEQUENCE [LARGE SCALE GENOMIC DNA]</scope>
    <source>
        <strain evidence="1 2">HHTR114</strain>
    </source>
</reference>
<sequence length="167" mass="18402">MRKSVLGWGLAGVLLSGAVALAEEEISIASINEGETEASSETISDTPLVLDLLIAHLGEGEGPVRISIETEGSWFVDGAEPFRTFTLPRTPDGEVALHVDDLPPGDYAIRVFHDEDGDNKLNRRFYGPPKEPYGFSGEKTDRMMPKSFDYAKFHFDKPMQMTITLRG</sequence>
<dbReference type="Pfam" id="PF09912">
    <property type="entry name" value="DUF2141"/>
    <property type="match status" value="1"/>
</dbReference>
<evidence type="ECO:0000313" key="2">
    <source>
        <dbReference type="Proteomes" id="UP001596116"/>
    </source>
</evidence>
<comment type="caution">
    <text evidence="1">The sequence shown here is derived from an EMBL/GenBank/DDBJ whole genome shotgun (WGS) entry which is preliminary data.</text>
</comment>
<dbReference type="RefSeq" id="WP_379882553.1">
    <property type="nucleotide sequence ID" value="NZ_JBHPON010000002.1"/>
</dbReference>
<gene>
    <name evidence="1" type="ORF">ACFMB1_11735</name>
</gene>
<proteinExistence type="predicted"/>
<dbReference type="InterPro" id="IPR018673">
    <property type="entry name" value="DUF2141"/>
</dbReference>